<evidence type="ECO:0000313" key="3">
    <source>
        <dbReference type="EMBL" id="GGJ43434.1"/>
    </source>
</evidence>
<reference evidence="4" key="1">
    <citation type="journal article" date="2019" name="Int. J. Syst. Evol. Microbiol.">
        <title>The Global Catalogue of Microorganisms (GCM) 10K type strain sequencing project: providing services to taxonomists for standard genome sequencing and annotation.</title>
        <authorList>
            <consortium name="The Broad Institute Genomics Platform"/>
            <consortium name="The Broad Institute Genome Sequencing Center for Infectious Disease"/>
            <person name="Wu L."/>
            <person name="Ma J."/>
        </authorList>
    </citation>
    <scope>NUCLEOTIDE SEQUENCE [LARGE SCALE GENOMIC DNA]</scope>
    <source>
        <strain evidence="4">JCM 14370</strain>
    </source>
</reference>
<comment type="caution">
    <text evidence="3">The sequence shown here is derived from an EMBL/GenBank/DDBJ whole genome shotgun (WGS) entry which is preliminary data.</text>
</comment>
<dbReference type="SUPFAM" id="SSF46785">
    <property type="entry name" value="Winged helix' DNA-binding domain"/>
    <property type="match status" value="1"/>
</dbReference>
<dbReference type="SUPFAM" id="SSF53067">
    <property type="entry name" value="Actin-like ATPase domain"/>
    <property type="match status" value="1"/>
</dbReference>
<feature type="domain" description="HTH crp-type" evidence="2">
    <location>
        <begin position="20"/>
        <end position="86"/>
    </location>
</feature>
<dbReference type="RefSeq" id="WP_189004138.1">
    <property type="nucleotide sequence ID" value="NZ_BMOD01000013.1"/>
</dbReference>
<dbReference type="PANTHER" id="PTHR18964:SF149">
    <property type="entry name" value="BIFUNCTIONAL UDP-N-ACETYLGLUCOSAMINE 2-EPIMERASE_N-ACETYLMANNOSAMINE KINASE"/>
    <property type="match status" value="1"/>
</dbReference>
<dbReference type="EMBL" id="BMOD01000013">
    <property type="protein sequence ID" value="GGJ43434.1"/>
    <property type="molecule type" value="Genomic_DNA"/>
</dbReference>
<evidence type="ECO:0000259" key="2">
    <source>
        <dbReference type="SMART" id="SM00419"/>
    </source>
</evidence>
<dbReference type="Pfam" id="PF12802">
    <property type="entry name" value="MarR_2"/>
    <property type="match status" value="1"/>
</dbReference>
<keyword evidence="3" id="KW-0418">Kinase</keyword>
<dbReference type="Pfam" id="PF00480">
    <property type="entry name" value="ROK"/>
    <property type="match status" value="1"/>
</dbReference>
<dbReference type="InterPro" id="IPR036390">
    <property type="entry name" value="WH_DNA-bd_sf"/>
</dbReference>
<evidence type="ECO:0000313" key="4">
    <source>
        <dbReference type="Proteomes" id="UP000632222"/>
    </source>
</evidence>
<keyword evidence="3" id="KW-0808">Transferase</keyword>
<dbReference type="InterPro" id="IPR036388">
    <property type="entry name" value="WH-like_DNA-bd_sf"/>
</dbReference>
<gene>
    <name evidence="3" type="primary">xylR</name>
    <name evidence="3" type="ORF">GCM10008938_32110</name>
</gene>
<dbReference type="GO" id="GO:0016301">
    <property type="term" value="F:kinase activity"/>
    <property type="evidence" value="ECO:0007669"/>
    <property type="project" value="UniProtKB-KW"/>
</dbReference>
<dbReference type="Gene3D" id="1.10.10.10">
    <property type="entry name" value="Winged helix-like DNA-binding domain superfamily/Winged helix DNA-binding domain"/>
    <property type="match status" value="1"/>
</dbReference>
<dbReference type="PANTHER" id="PTHR18964">
    <property type="entry name" value="ROK (REPRESSOR, ORF, KINASE) FAMILY"/>
    <property type="match status" value="1"/>
</dbReference>
<dbReference type="InterPro" id="IPR000835">
    <property type="entry name" value="HTH_MarR-typ"/>
</dbReference>
<accession>A0ABQ2D6R0</accession>
<comment type="similarity">
    <text evidence="1">Belongs to the ROK (NagC/XylR) family.</text>
</comment>
<dbReference type="InterPro" id="IPR000600">
    <property type="entry name" value="ROK"/>
</dbReference>
<keyword evidence="4" id="KW-1185">Reference proteome</keyword>
<dbReference type="SMART" id="SM00419">
    <property type="entry name" value="HTH_CRP"/>
    <property type="match status" value="1"/>
</dbReference>
<proteinExistence type="inferred from homology"/>
<dbReference type="InterPro" id="IPR043129">
    <property type="entry name" value="ATPase_NBD"/>
</dbReference>
<dbReference type="Gene3D" id="3.30.420.40">
    <property type="match status" value="2"/>
</dbReference>
<name>A0ABQ2D6R0_9DEIO</name>
<evidence type="ECO:0000256" key="1">
    <source>
        <dbReference type="ARBA" id="ARBA00006479"/>
    </source>
</evidence>
<dbReference type="Proteomes" id="UP000632222">
    <property type="component" value="Unassembled WGS sequence"/>
</dbReference>
<dbReference type="InterPro" id="IPR012318">
    <property type="entry name" value="HTH_CRP"/>
</dbReference>
<sequence length="396" mass="43446">MLSGTNIEHARLHNRRVVLEAIRLHHPLSRADIARKTGLTLQAVSNIVAELADQGIVEVLGKKHGGRGQPSVQLQLRPDGAYSIGLHLDRDHVMGLILDLSGQVRHRVVHDIKYPHPHSTVPLLLEMVQMFKTLPGVDAQRIWGVGMALPAPVESERGLLLSPANFPGWDGFAFREELQQHFQLPLFLENDATAAAIGERWYGAGREHQDFFYIYFGLGIGGGMLLGNQPYHGGWGNTGEIGHIPVEKDGLPCSCGGRGCLERYAGLGALYGQLEQAGLMVQHPQDLLALYEQQHPVVLSWLEQAGEYLAMGIVTLENLMNPEVVFLGGRLPDPLLAELISRIRQHSESRRMTGMVRHSALRQAALSFDAACYGAASLPLFSGLSPTTGVLFKTRQ</sequence>
<protein>
    <submittedName>
        <fullName evidence="3">Sugar kinase</fullName>
    </submittedName>
</protein>
<dbReference type="CDD" id="cd00092">
    <property type="entry name" value="HTH_CRP"/>
    <property type="match status" value="1"/>
</dbReference>
<organism evidence="3 4">
    <name type="scientific">Deinococcus roseus</name>
    <dbReference type="NCBI Taxonomy" id="392414"/>
    <lineage>
        <taxon>Bacteria</taxon>
        <taxon>Thermotogati</taxon>
        <taxon>Deinococcota</taxon>
        <taxon>Deinococci</taxon>
        <taxon>Deinococcales</taxon>
        <taxon>Deinococcaceae</taxon>
        <taxon>Deinococcus</taxon>
    </lineage>
</organism>